<evidence type="ECO:0000256" key="3">
    <source>
        <dbReference type="ARBA" id="ARBA00023002"/>
    </source>
</evidence>
<evidence type="ECO:0000313" key="7">
    <source>
        <dbReference type="EMBL" id="GGO00604.1"/>
    </source>
</evidence>
<dbReference type="Gene3D" id="3.40.228.10">
    <property type="entry name" value="Dimethylsulfoxide Reductase, domain 2"/>
    <property type="match status" value="1"/>
</dbReference>
<dbReference type="Gene3D" id="2.40.40.20">
    <property type="match status" value="1"/>
</dbReference>
<dbReference type="InterPro" id="IPR006657">
    <property type="entry name" value="MoPterin_dinucl-bd_dom"/>
</dbReference>
<dbReference type="PROSITE" id="PS51669">
    <property type="entry name" value="4FE4S_MOW_BIS_MGD"/>
    <property type="match status" value="1"/>
</dbReference>
<dbReference type="Gene3D" id="2.20.25.90">
    <property type="entry name" value="ADC-like domains"/>
    <property type="match status" value="1"/>
</dbReference>
<evidence type="ECO:0000259" key="6">
    <source>
        <dbReference type="PROSITE" id="PS51669"/>
    </source>
</evidence>
<evidence type="ECO:0000256" key="4">
    <source>
        <dbReference type="ARBA" id="ARBA00023004"/>
    </source>
</evidence>
<keyword evidence="8" id="KW-1185">Reference proteome</keyword>
<dbReference type="InterPro" id="IPR009010">
    <property type="entry name" value="Asp_de-COase-like_dom_sf"/>
</dbReference>
<dbReference type="EMBL" id="BMNE01000016">
    <property type="protein sequence ID" value="GGO00604.1"/>
    <property type="molecule type" value="Genomic_DNA"/>
</dbReference>
<dbReference type="RefSeq" id="WP_189034773.1">
    <property type="nucleotide sequence ID" value="NZ_BMNE01000016.1"/>
</dbReference>
<dbReference type="SMART" id="SM00926">
    <property type="entry name" value="Molybdop_Fe4S4"/>
    <property type="match status" value="1"/>
</dbReference>
<keyword evidence="4" id="KW-0408">Iron</keyword>
<organism evidence="7 8">
    <name type="scientific">Nocardia rhizosphaerihabitans</name>
    <dbReference type="NCBI Taxonomy" id="1691570"/>
    <lineage>
        <taxon>Bacteria</taxon>
        <taxon>Bacillati</taxon>
        <taxon>Actinomycetota</taxon>
        <taxon>Actinomycetes</taxon>
        <taxon>Mycobacteriales</taxon>
        <taxon>Nocardiaceae</taxon>
        <taxon>Nocardia</taxon>
    </lineage>
</organism>
<evidence type="ECO:0000256" key="5">
    <source>
        <dbReference type="ARBA" id="ARBA00023014"/>
    </source>
</evidence>
<dbReference type="InterPro" id="IPR050123">
    <property type="entry name" value="Prok_molybdopt-oxidoreductase"/>
</dbReference>
<proteinExistence type="predicted"/>
<dbReference type="PANTHER" id="PTHR43105">
    <property type="entry name" value="RESPIRATORY NITRATE REDUCTASE"/>
    <property type="match status" value="1"/>
</dbReference>
<name>A0ABQ2L331_9NOCA</name>
<keyword evidence="1" id="KW-0004">4Fe-4S</keyword>
<protein>
    <submittedName>
        <fullName evidence="7">Oxidoreductase</fullName>
    </submittedName>
</protein>
<evidence type="ECO:0000256" key="2">
    <source>
        <dbReference type="ARBA" id="ARBA00022723"/>
    </source>
</evidence>
<dbReference type="InterPro" id="IPR006963">
    <property type="entry name" value="Mopterin_OxRdtase_4Fe-4S_dom"/>
</dbReference>
<dbReference type="Pfam" id="PF00384">
    <property type="entry name" value="Molybdopterin"/>
    <property type="match status" value="1"/>
</dbReference>
<sequence>MKQLSAAAGVRTVRSACNLCEAICGIEVTVAGDEIRSIRGDAADPLSRGHVCPKSVALADLRNDPDRLRRPLRKVDGEWVEISWAEAIDAAAAGLAMVRARNGADSVAVYLGNPVSHSLGAMTHGLPFTEMLGTHNHFVATSVDQLPHHVISTLLYGHQILLPEPDLDRTRHLLIFGANPRASNGSMMTAPDMGRRLREIQERGGRVTLVDPRRTETADYADEHIFIRPGTDAAVLLAMIHVILRDRPIQLPSYVEGVDQLKSAVEPFTPEAACAFSSVPAATIERLALAFADADAAACYGRMGVSTQRHGTLCHWAIQALNIVTGNLGRAGGTMFTDPAVDLTRLLGRGGLGKRHSRVRGLPSFGNEFPVAALAEEITTPGTGQIRAMLTVAGNPVLSTPDGTALDKALEGLDFMVAVDFYLNETTRHADIILPPTTQLERDQYDLIFRAFGVRNTAKYSPAVVPKPVGARHDWEIFRDLGAAYHRHNAGLGWRGLLRRLQPAALAAVGRLRVPPRHLVALLLRIGPYRLSMRKVLGTPSGVDLGPLQPGVEHRLRTPGRVLRLVPEELGTGLDELRKDLAAPAAGHNLTLIGRRHLRTNNSWMHNSARLVAGPDRHHLLMHPVDAARLGVSNGPALLRSRVGAVRVDVQQTTDIIEGTVSLPHGYGHTVDGIRMGTASQVPGASVNDITDPQRLDTISGNAAFSGTPVTVEPLPSS</sequence>
<dbReference type="Proteomes" id="UP000658127">
    <property type="component" value="Unassembled WGS sequence"/>
</dbReference>
<dbReference type="Gene3D" id="3.40.50.740">
    <property type="match status" value="1"/>
</dbReference>
<reference evidence="8" key="1">
    <citation type="journal article" date="2019" name="Int. J. Syst. Evol. Microbiol.">
        <title>The Global Catalogue of Microorganisms (GCM) 10K type strain sequencing project: providing services to taxonomists for standard genome sequencing and annotation.</title>
        <authorList>
            <consortium name="The Broad Institute Genomics Platform"/>
            <consortium name="The Broad Institute Genome Sequencing Center for Infectious Disease"/>
            <person name="Wu L."/>
            <person name="Ma J."/>
        </authorList>
    </citation>
    <scope>NUCLEOTIDE SEQUENCE [LARGE SCALE GENOMIC DNA]</scope>
    <source>
        <strain evidence="8">CGMCC 4.7329</strain>
    </source>
</reference>
<accession>A0ABQ2L331</accession>
<comment type="caution">
    <text evidence="7">The sequence shown here is derived from an EMBL/GenBank/DDBJ whole genome shotgun (WGS) entry which is preliminary data.</text>
</comment>
<keyword evidence="3" id="KW-0560">Oxidoreductase</keyword>
<dbReference type="Pfam" id="PF01568">
    <property type="entry name" value="Molydop_binding"/>
    <property type="match status" value="1"/>
</dbReference>
<evidence type="ECO:0000313" key="8">
    <source>
        <dbReference type="Proteomes" id="UP000658127"/>
    </source>
</evidence>
<dbReference type="SUPFAM" id="SSF50692">
    <property type="entry name" value="ADC-like"/>
    <property type="match status" value="1"/>
</dbReference>
<gene>
    <name evidence="7" type="ORF">GCM10011610_69710</name>
</gene>
<feature type="domain" description="4Fe-4S Mo/W bis-MGD-type" evidence="6">
    <location>
        <begin position="10"/>
        <end position="66"/>
    </location>
</feature>
<keyword evidence="2" id="KW-0479">Metal-binding</keyword>
<keyword evidence="5" id="KW-0411">Iron-sulfur</keyword>
<dbReference type="SUPFAM" id="SSF53706">
    <property type="entry name" value="Formate dehydrogenase/DMSO reductase, domains 1-3"/>
    <property type="match status" value="1"/>
</dbReference>
<dbReference type="PANTHER" id="PTHR43105:SF9">
    <property type="entry name" value="NADPH-FE(3+) OXIDOREDUCTASE SUBUNIT ALPHA"/>
    <property type="match status" value="1"/>
</dbReference>
<dbReference type="InterPro" id="IPR006656">
    <property type="entry name" value="Mopterin_OxRdtase"/>
</dbReference>
<evidence type="ECO:0000256" key="1">
    <source>
        <dbReference type="ARBA" id="ARBA00022485"/>
    </source>
</evidence>
<dbReference type="Pfam" id="PF04879">
    <property type="entry name" value="Molybdop_Fe4S4"/>
    <property type="match status" value="1"/>
</dbReference>